<evidence type="ECO:0008006" key="3">
    <source>
        <dbReference type="Google" id="ProtNLM"/>
    </source>
</evidence>
<dbReference type="Proteomes" id="UP000576393">
    <property type="component" value="Unassembled WGS sequence"/>
</dbReference>
<name>A0A852UYN9_9ACTN</name>
<dbReference type="AlphaFoldDB" id="A0A852UYN9"/>
<proteinExistence type="predicted"/>
<reference evidence="1 2" key="1">
    <citation type="submission" date="2020-07" db="EMBL/GenBank/DDBJ databases">
        <title>Sequencing the genomes of 1000 actinobacteria strains.</title>
        <authorList>
            <person name="Klenk H.-P."/>
        </authorList>
    </citation>
    <scope>NUCLEOTIDE SEQUENCE [LARGE SCALE GENOMIC DNA]</scope>
    <source>
        <strain evidence="1 2">DSM 45763</strain>
    </source>
</reference>
<evidence type="ECO:0000313" key="1">
    <source>
        <dbReference type="EMBL" id="NYF42777.1"/>
    </source>
</evidence>
<evidence type="ECO:0000313" key="2">
    <source>
        <dbReference type="Proteomes" id="UP000576393"/>
    </source>
</evidence>
<organism evidence="1 2">
    <name type="scientific">Streptosporangium sandarakinum</name>
    <dbReference type="NCBI Taxonomy" id="1260955"/>
    <lineage>
        <taxon>Bacteria</taxon>
        <taxon>Bacillati</taxon>
        <taxon>Actinomycetota</taxon>
        <taxon>Actinomycetes</taxon>
        <taxon>Streptosporangiales</taxon>
        <taxon>Streptosporangiaceae</taxon>
        <taxon>Streptosporangium</taxon>
    </lineage>
</organism>
<protein>
    <recommendedName>
        <fullName evidence="3">DUF4287 domain-containing protein</fullName>
    </recommendedName>
</protein>
<sequence>MTVDEERAVDDGTRRRPCGRGLAIRRIVMHCRAKEALFLEVSMSLNHSPETQSKLIARVPDITGRALPEWFQAIDNGPSFLRCDERANWLATEHGLTHGYAAAIVHEHERHRRSRYL</sequence>
<gene>
    <name evidence="1" type="ORF">HDA43_004978</name>
</gene>
<comment type="caution">
    <text evidence="1">The sequence shown here is derived from an EMBL/GenBank/DDBJ whole genome shotgun (WGS) entry which is preliminary data.</text>
</comment>
<accession>A0A852UYN9</accession>
<dbReference type="Pfam" id="PF14117">
    <property type="entry name" value="DUF4287"/>
    <property type="match status" value="1"/>
</dbReference>
<keyword evidence="2" id="KW-1185">Reference proteome</keyword>
<dbReference type="InterPro" id="IPR025629">
    <property type="entry name" value="DUF4287"/>
</dbReference>
<dbReference type="RefSeq" id="WP_376770521.1">
    <property type="nucleotide sequence ID" value="NZ_JACCCO010000002.1"/>
</dbReference>
<dbReference type="EMBL" id="JACCCO010000002">
    <property type="protein sequence ID" value="NYF42777.1"/>
    <property type="molecule type" value="Genomic_DNA"/>
</dbReference>